<dbReference type="PANTHER" id="PTHR36516">
    <property type="entry name" value="PROTEIN CBG04168-RELATED"/>
    <property type="match status" value="1"/>
</dbReference>
<protein>
    <recommendedName>
        <fullName evidence="1">DOMON domain-containing protein</fullName>
    </recommendedName>
</protein>
<dbReference type="PROSITE" id="PS50836">
    <property type="entry name" value="DOMON"/>
    <property type="match status" value="1"/>
</dbReference>
<dbReference type="InterPro" id="IPR005018">
    <property type="entry name" value="DOMON_domain"/>
</dbReference>
<evidence type="ECO:0000313" key="2">
    <source>
        <dbReference type="EMBL" id="ULT94032.1"/>
    </source>
</evidence>
<evidence type="ECO:0000313" key="3">
    <source>
        <dbReference type="Proteomes" id="UP000827892"/>
    </source>
</evidence>
<dbReference type="SUPFAM" id="SSF49344">
    <property type="entry name" value="CBD9-like"/>
    <property type="match status" value="1"/>
</dbReference>
<dbReference type="AlphaFoldDB" id="A0AAE9A6D4"/>
<dbReference type="EMBL" id="CP090894">
    <property type="protein sequence ID" value="ULT94032.1"/>
    <property type="molecule type" value="Genomic_DNA"/>
</dbReference>
<sequence length="188" mass="20339">MSKAYMIIIRHTDPSSHIVSALCGLPSSQISILILATIGVVASQTCNFQKSAVKANWKIVNGALQIQYQNNRITNNQWTAVGFGPGMSNLNVIVFMVQNGQITTRTGRTTGYGPPVFDNQNNINVSMANHSGSTLNALVSVPLNFNGMNVQNCQTWNFVQSGPINNGQMGVHTSRPDQVNNVCASQCR</sequence>
<feature type="domain" description="DOMON" evidence="1">
    <location>
        <begin position="51"/>
        <end position="162"/>
    </location>
</feature>
<accession>A0AAE9A6D4</accession>
<gene>
    <name evidence="2" type="ORF">L3Y34_003485</name>
</gene>
<dbReference type="Pfam" id="PF03351">
    <property type="entry name" value="DOMON"/>
    <property type="match status" value="1"/>
</dbReference>
<name>A0AAE9A6D4_CAEBR</name>
<reference evidence="2 3" key="1">
    <citation type="submission" date="2022-05" db="EMBL/GenBank/DDBJ databases">
        <title>Chromosome-level reference genomes for two strains of Caenorhabditis briggsae: an improved platform for comparative genomics.</title>
        <authorList>
            <person name="Stevens L."/>
            <person name="Andersen E.C."/>
        </authorList>
    </citation>
    <scope>NUCLEOTIDE SEQUENCE [LARGE SCALE GENOMIC DNA]</scope>
    <source>
        <strain evidence="2">QX1410_ONT</strain>
        <tissue evidence="2">Whole-organism</tissue>
    </source>
</reference>
<dbReference type="PANTHER" id="PTHR36516:SF2">
    <property type="entry name" value="DOMON DOMAIN-CONTAINING PROTEIN"/>
    <property type="match status" value="1"/>
</dbReference>
<evidence type="ECO:0000259" key="1">
    <source>
        <dbReference type="PROSITE" id="PS50836"/>
    </source>
</evidence>
<dbReference type="SMART" id="SM00664">
    <property type="entry name" value="DoH"/>
    <property type="match status" value="1"/>
</dbReference>
<dbReference type="Proteomes" id="UP000827892">
    <property type="component" value="Chromosome IV"/>
</dbReference>
<organism evidence="2 3">
    <name type="scientific">Caenorhabditis briggsae</name>
    <dbReference type="NCBI Taxonomy" id="6238"/>
    <lineage>
        <taxon>Eukaryota</taxon>
        <taxon>Metazoa</taxon>
        <taxon>Ecdysozoa</taxon>
        <taxon>Nematoda</taxon>
        <taxon>Chromadorea</taxon>
        <taxon>Rhabditida</taxon>
        <taxon>Rhabditina</taxon>
        <taxon>Rhabditomorpha</taxon>
        <taxon>Rhabditoidea</taxon>
        <taxon>Rhabditidae</taxon>
        <taxon>Peloderinae</taxon>
        <taxon>Caenorhabditis</taxon>
    </lineage>
</organism>
<dbReference type="Gene3D" id="2.60.40.1210">
    <property type="entry name" value="Cellobiose dehydrogenase, cytochrome domain"/>
    <property type="match status" value="1"/>
</dbReference>
<proteinExistence type="predicted"/>